<feature type="region of interest" description="Disordered" evidence="1">
    <location>
        <begin position="74"/>
        <end position="211"/>
    </location>
</feature>
<protein>
    <submittedName>
        <fullName evidence="2">Uncharacterized protein</fullName>
    </submittedName>
</protein>
<feature type="compositionally biased region" description="Basic and acidic residues" evidence="1">
    <location>
        <begin position="177"/>
        <end position="191"/>
    </location>
</feature>
<proteinExistence type="predicted"/>
<name>R4X9W9_TAPDE</name>
<organism evidence="2 3">
    <name type="scientific">Taphrina deformans (strain PYCC 5710 / ATCC 11124 / CBS 356.35 / IMI 108563 / JCM 9778 / NBRC 8474)</name>
    <name type="common">Peach leaf curl fungus</name>
    <name type="synonym">Lalaria deformans</name>
    <dbReference type="NCBI Taxonomy" id="1097556"/>
    <lineage>
        <taxon>Eukaryota</taxon>
        <taxon>Fungi</taxon>
        <taxon>Dikarya</taxon>
        <taxon>Ascomycota</taxon>
        <taxon>Taphrinomycotina</taxon>
        <taxon>Taphrinomycetes</taxon>
        <taxon>Taphrinales</taxon>
        <taxon>Taphrinaceae</taxon>
        <taxon>Taphrina</taxon>
    </lineage>
</organism>
<sequence>MAEDGKEKYPLLLDDGPSSITRATDASRIKSSSSIEADTSTPRPASKGRLNDRFLKSLVRNAEGHNAALLRRERSERLGLRKHPLADKVKEIERKKLERARRDSRRSRSPPARSLAESTTARVKRAEGVRAGVDEATASPKVRGRGAIITARPTNDFGSARSEDSSHSNHATLGNTDDAKKVEDEQAEKVTEAATTRATDRRSRPIPPWSTEEMLNATADSWPFVKSNSVVIEEDEQGKWKCGAGYL</sequence>
<dbReference type="VEuPathDB" id="FungiDB:TAPDE_002189"/>
<feature type="region of interest" description="Disordered" evidence="1">
    <location>
        <begin position="1"/>
        <end position="51"/>
    </location>
</feature>
<feature type="compositionally biased region" description="Basic residues" evidence="1">
    <location>
        <begin position="97"/>
        <end position="108"/>
    </location>
</feature>
<evidence type="ECO:0000313" key="2">
    <source>
        <dbReference type="EMBL" id="CCG82297.1"/>
    </source>
</evidence>
<dbReference type="EMBL" id="CAHR02000077">
    <property type="protein sequence ID" value="CCG82297.1"/>
    <property type="molecule type" value="Genomic_DNA"/>
</dbReference>
<reference evidence="2 3" key="1">
    <citation type="journal article" date="2013" name="MBio">
        <title>Genome sequencing of the plant pathogen Taphrina deformans, the causal agent of peach leaf curl.</title>
        <authorList>
            <person name="Cisse O.H."/>
            <person name="Almeida J.M.G.C.F."/>
            <person name="Fonseca A."/>
            <person name="Kumar A.A."/>
            <person name="Salojaervi J."/>
            <person name="Overmyer K."/>
            <person name="Hauser P.M."/>
            <person name="Pagni M."/>
        </authorList>
    </citation>
    <scope>NUCLEOTIDE SEQUENCE [LARGE SCALE GENOMIC DNA]</scope>
    <source>
        <strain evidence="3">PYCC 5710 / ATCC 11124 / CBS 356.35 / IMI 108563 / JCM 9778 / NBRC 8474</strain>
    </source>
</reference>
<accession>R4X9W9</accession>
<keyword evidence="3" id="KW-1185">Reference proteome</keyword>
<evidence type="ECO:0000256" key="1">
    <source>
        <dbReference type="SAM" id="MobiDB-lite"/>
    </source>
</evidence>
<feature type="compositionally biased region" description="Basic and acidic residues" evidence="1">
    <location>
        <begin position="74"/>
        <end position="96"/>
    </location>
</feature>
<dbReference type="AlphaFoldDB" id="R4X9W9"/>
<evidence type="ECO:0000313" key="3">
    <source>
        <dbReference type="Proteomes" id="UP000013776"/>
    </source>
</evidence>
<gene>
    <name evidence="2" type="ORF">TAPDE_002189</name>
</gene>
<feature type="compositionally biased region" description="Low complexity" evidence="1">
    <location>
        <begin position="109"/>
        <end position="118"/>
    </location>
</feature>
<comment type="caution">
    <text evidence="2">The sequence shown here is derived from an EMBL/GenBank/DDBJ whole genome shotgun (WGS) entry which is preliminary data.</text>
</comment>
<dbReference type="Proteomes" id="UP000013776">
    <property type="component" value="Unassembled WGS sequence"/>
</dbReference>
<feature type="compositionally biased region" description="Polar residues" evidence="1">
    <location>
        <begin position="18"/>
        <end position="43"/>
    </location>
</feature>